<proteinExistence type="inferred from homology"/>
<dbReference type="InterPro" id="IPR052436">
    <property type="entry name" value="LTO1_adapter"/>
</dbReference>
<protein>
    <recommendedName>
        <fullName evidence="2">Essential protein Yae1 N-terminal domain-containing protein</fullName>
    </recommendedName>
</protein>
<comment type="similarity">
    <text evidence="1">Belongs to the LTO1 family.</text>
</comment>
<dbReference type="Proteomes" id="UP001344447">
    <property type="component" value="Unassembled WGS sequence"/>
</dbReference>
<dbReference type="PANTHER" id="PTHR28532">
    <property type="entry name" value="GEO13458P1"/>
    <property type="match status" value="1"/>
</dbReference>
<gene>
    <name evidence="3" type="ORF">RB653_010207</name>
</gene>
<dbReference type="PANTHER" id="PTHR28532:SF1">
    <property type="entry name" value="ORAL CANCER OVEREXPRESSED 1"/>
    <property type="match status" value="1"/>
</dbReference>
<evidence type="ECO:0000259" key="2">
    <source>
        <dbReference type="Pfam" id="PF09811"/>
    </source>
</evidence>
<dbReference type="AlphaFoldDB" id="A0AAN7TJR2"/>
<keyword evidence="4" id="KW-1185">Reference proteome</keyword>
<feature type="domain" description="Essential protein Yae1 N-terminal" evidence="2">
    <location>
        <begin position="20"/>
        <end position="55"/>
    </location>
</feature>
<accession>A0AAN7TJR2</accession>
<evidence type="ECO:0000313" key="3">
    <source>
        <dbReference type="EMBL" id="KAK5574952.1"/>
    </source>
</evidence>
<dbReference type="EMBL" id="JAVFKY010000006">
    <property type="protein sequence ID" value="KAK5574952.1"/>
    <property type="molecule type" value="Genomic_DNA"/>
</dbReference>
<comment type="caution">
    <text evidence="3">The sequence shown here is derived from an EMBL/GenBank/DDBJ whole genome shotgun (WGS) entry which is preliminary data.</text>
</comment>
<evidence type="ECO:0000313" key="4">
    <source>
        <dbReference type="Proteomes" id="UP001344447"/>
    </source>
</evidence>
<dbReference type="InterPro" id="IPR019191">
    <property type="entry name" value="Essential_protein_Yae1_N"/>
</dbReference>
<sequence>MKEFDQLLSVESDAYLSSKEQGIDDGKRLGYVEGYQLGFEKGIELGQEIGYYQSCVTVWNHLISIYNNTNNLKFSVRGIQNLEKLTKLLQDYHLDFNDENIMSTLSEIRLKFKLTSAQLGLQTKENDELSF</sequence>
<evidence type="ECO:0000256" key="1">
    <source>
        <dbReference type="ARBA" id="ARBA00038090"/>
    </source>
</evidence>
<organism evidence="3 4">
    <name type="scientific">Dictyostelium firmibasis</name>
    <dbReference type="NCBI Taxonomy" id="79012"/>
    <lineage>
        <taxon>Eukaryota</taxon>
        <taxon>Amoebozoa</taxon>
        <taxon>Evosea</taxon>
        <taxon>Eumycetozoa</taxon>
        <taxon>Dictyostelia</taxon>
        <taxon>Dictyosteliales</taxon>
        <taxon>Dictyosteliaceae</taxon>
        <taxon>Dictyostelium</taxon>
    </lineage>
</organism>
<dbReference type="Pfam" id="PF09811">
    <property type="entry name" value="Yae1_N"/>
    <property type="match status" value="1"/>
</dbReference>
<reference evidence="3 4" key="1">
    <citation type="submission" date="2023-11" db="EMBL/GenBank/DDBJ databases">
        <title>Dfirmibasis_genome.</title>
        <authorList>
            <person name="Edelbroek B."/>
            <person name="Kjellin J."/>
            <person name="Jerlstrom-Hultqvist J."/>
            <person name="Soderbom F."/>
        </authorList>
    </citation>
    <scope>NUCLEOTIDE SEQUENCE [LARGE SCALE GENOMIC DNA]</scope>
    <source>
        <strain evidence="3 4">TNS-C-14</strain>
    </source>
</reference>
<name>A0AAN7TJR2_9MYCE</name>